<proteinExistence type="predicted"/>
<dbReference type="SUPFAM" id="SSF46689">
    <property type="entry name" value="Homeodomain-like"/>
    <property type="match status" value="2"/>
</dbReference>
<dbReference type="InterPro" id="IPR020449">
    <property type="entry name" value="Tscrpt_reg_AraC-type_HTH"/>
</dbReference>
<dbReference type="EMBL" id="FNRV01000001">
    <property type="protein sequence ID" value="SEB95899.1"/>
    <property type="molecule type" value="Genomic_DNA"/>
</dbReference>
<evidence type="ECO:0000313" key="6">
    <source>
        <dbReference type="Proteomes" id="UP000199665"/>
    </source>
</evidence>
<dbReference type="InterPro" id="IPR018060">
    <property type="entry name" value="HTH_AraC"/>
</dbReference>
<protein>
    <submittedName>
        <fullName evidence="5">Transcriptional regulator, AraC family</fullName>
    </submittedName>
</protein>
<keyword evidence="1" id="KW-0805">Transcription regulation</keyword>
<comment type="caution">
    <text evidence="5">The sequence shown here is derived from an EMBL/GenBank/DDBJ whole genome shotgun (WGS) entry which is preliminary data.</text>
</comment>
<dbReference type="PRINTS" id="PR00032">
    <property type="entry name" value="HTHARAC"/>
</dbReference>
<accession>A0ABY0XRK0</accession>
<evidence type="ECO:0000259" key="4">
    <source>
        <dbReference type="PROSITE" id="PS01124"/>
    </source>
</evidence>
<evidence type="ECO:0000256" key="3">
    <source>
        <dbReference type="ARBA" id="ARBA00023163"/>
    </source>
</evidence>
<gene>
    <name evidence="5" type="ORF">SAMN05216205_1090</name>
</gene>
<dbReference type="PROSITE" id="PS01124">
    <property type="entry name" value="HTH_ARAC_FAMILY_2"/>
    <property type="match status" value="1"/>
</dbReference>
<dbReference type="PANTHER" id="PTHR43280:SF31">
    <property type="entry name" value="TRANSCRIPTIONAL REGULATORY PROTEIN"/>
    <property type="match status" value="1"/>
</dbReference>
<sequence>MNQLSILSTEQLPAGERMAQWAQCISLYAGQTSAVVRQNEESSVEPYSPRGFRGRLEFGDLGDLHICRMMASPHRYRRKFRAAQAHEGTNWTLVLQEGGVSHFEQGGNTLMLVPNQFALIDVNQSLEVTSSKGCEQIIIPLAGQRFSLGGSGRLYHLQTEVGLPRMLRSMLHDALAQYSSLSYRASRSVGDALLGVLESAIEQSCSGEEEEKTKPSLIAMIQGCIEENLHDPSLNAEVIARNLNWSSRSLHRHFQNCFGCTFSDYVWQRRLSRCAEQMLDVSQFNRSITEIAFSVGFSSSSHFSRSFKEAFGMTPRAYRKSLIR</sequence>
<reference evidence="5 6" key="1">
    <citation type="submission" date="2016-10" db="EMBL/GenBank/DDBJ databases">
        <authorList>
            <person name="Varghese N."/>
            <person name="Submissions S."/>
        </authorList>
    </citation>
    <scope>NUCLEOTIDE SEQUENCE [LARGE SCALE GENOMIC DNA]</scope>
    <source>
        <strain evidence="5 6">DSM 18327</strain>
    </source>
</reference>
<keyword evidence="3" id="KW-0804">Transcription</keyword>
<dbReference type="InterPro" id="IPR009057">
    <property type="entry name" value="Homeodomain-like_sf"/>
</dbReference>
<feature type="domain" description="HTH araC/xylS-type" evidence="4">
    <location>
        <begin position="219"/>
        <end position="321"/>
    </location>
</feature>
<dbReference type="Proteomes" id="UP000199665">
    <property type="component" value="Unassembled WGS sequence"/>
</dbReference>
<evidence type="ECO:0000256" key="1">
    <source>
        <dbReference type="ARBA" id="ARBA00023015"/>
    </source>
</evidence>
<dbReference type="Gene3D" id="1.10.10.60">
    <property type="entry name" value="Homeodomain-like"/>
    <property type="match status" value="2"/>
</dbReference>
<organism evidence="5 6">
    <name type="scientific">Pseudomonas mohnii</name>
    <dbReference type="NCBI Taxonomy" id="395600"/>
    <lineage>
        <taxon>Bacteria</taxon>
        <taxon>Pseudomonadati</taxon>
        <taxon>Pseudomonadota</taxon>
        <taxon>Gammaproteobacteria</taxon>
        <taxon>Pseudomonadales</taxon>
        <taxon>Pseudomonadaceae</taxon>
        <taxon>Pseudomonas</taxon>
    </lineage>
</organism>
<dbReference type="InterPro" id="IPR035418">
    <property type="entry name" value="AraC-bd_2"/>
</dbReference>
<dbReference type="Pfam" id="PF12833">
    <property type="entry name" value="HTH_18"/>
    <property type="match status" value="1"/>
</dbReference>
<evidence type="ECO:0000256" key="2">
    <source>
        <dbReference type="ARBA" id="ARBA00023125"/>
    </source>
</evidence>
<dbReference type="SMART" id="SM00342">
    <property type="entry name" value="HTH_ARAC"/>
    <property type="match status" value="1"/>
</dbReference>
<keyword evidence="2" id="KW-0238">DNA-binding</keyword>
<dbReference type="PANTHER" id="PTHR43280">
    <property type="entry name" value="ARAC-FAMILY TRANSCRIPTIONAL REGULATOR"/>
    <property type="match status" value="1"/>
</dbReference>
<keyword evidence="6" id="KW-1185">Reference proteome</keyword>
<evidence type="ECO:0000313" key="5">
    <source>
        <dbReference type="EMBL" id="SEB95899.1"/>
    </source>
</evidence>
<name>A0ABY0XRK0_9PSED</name>
<dbReference type="Pfam" id="PF14525">
    <property type="entry name" value="AraC_binding_2"/>
    <property type="match status" value="1"/>
</dbReference>
<dbReference type="RefSeq" id="WP_090463224.1">
    <property type="nucleotide sequence ID" value="NZ_FNRV01000001.1"/>
</dbReference>